<evidence type="ECO:0000313" key="2">
    <source>
        <dbReference type="Proteomes" id="UP000245812"/>
    </source>
</evidence>
<keyword evidence="1" id="KW-0436">Ligase</keyword>
<dbReference type="SUPFAM" id="SSF55144">
    <property type="entry name" value="LigT-like"/>
    <property type="match status" value="1"/>
</dbReference>
<dbReference type="Pfam" id="PF13563">
    <property type="entry name" value="2_5_RNA_ligase2"/>
    <property type="match status" value="1"/>
</dbReference>
<dbReference type="OrthoDB" id="5540889at2"/>
<protein>
    <submittedName>
        <fullName evidence="1">2'-5' RNA ligase superfamily protein</fullName>
    </submittedName>
</protein>
<keyword evidence="2" id="KW-1185">Reference proteome</keyword>
<dbReference type="InterPro" id="IPR009097">
    <property type="entry name" value="Cyclic_Pdiesterase"/>
</dbReference>
<reference evidence="1 2" key="1">
    <citation type="submission" date="2018-05" db="EMBL/GenBank/DDBJ databases">
        <title>Genomic Encyclopedia of Type Strains, Phase IV (KMG-IV): sequencing the most valuable type-strain genomes for metagenomic binning, comparative biology and taxonomic classification.</title>
        <authorList>
            <person name="Goeker M."/>
        </authorList>
    </citation>
    <scope>NUCLEOTIDE SEQUENCE [LARGE SCALE GENOMIC DNA]</scope>
    <source>
        <strain evidence="1 2">DSM 14263</strain>
    </source>
</reference>
<sequence>MLFSDRANGPAETIVAELRDYPEWRRGRTRYGIWMIPVEEPALLAYLRDARRRLADLLHPCPRRQPHLTLFVCGFESAARVADDDFTPAQLRRQIDLLGRDDGAAGALPLGRPDSFASAAFVPVGDPEGRLAGWRARLARAAREVRRAPYVPHITLGLYRRRVDAATVRARLAGLEAPPVPLPVGELHYATYEARVPQGALSSRCRLRLRGG</sequence>
<gene>
    <name evidence="1" type="ORF">C7456_106265</name>
</gene>
<dbReference type="AlphaFoldDB" id="A0A316IKQ4"/>
<name>A0A316IKQ4_9GAMM</name>
<dbReference type="Proteomes" id="UP000245812">
    <property type="component" value="Unassembled WGS sequence"/>
</dbReference>
<organism evidence="1 2">
    <name type="scientific">Fulvimonas soli</name>
    <dbReference type="NCBI Taxonomy" id="155197"/>
    <lineage>
        <taxon>Bacteria</taxon>
        <taxon>Pseudomonadati</taxon>
        <taxon>Pseudomonadota</taxon>
        <taxon>Gammaproteobacteria</taxon>
        <taxon>Lysobacterales</taxon>
        <taxon>Rhodanobacteraceae</taxon>
        <taxon>Fulvimonas</taxon>
    </lineage>
</organism>
<accession>A0A316IKQ4</accession>
<evidence type="ECO:0000313" key="1">
    <source>
        <dbReference type="EMBL" id="PWK87772.1"/>
    </source>
</evidence>
<dbReference type="Gene3D" id="3.90.1140.10">
    <property type="entry name" value="Cyclic phosphodiesterase"/>
    <property type="match status" value="1"/>
</dbReference>
<dbReference type="GO" id="GO:0016874">
    <property type="term" value="F:ligase activity"/>
    <property type="evidence" value="ECO:0007669"/>
    <property type="project" value="UniProtKB-KW"/>
</dbReference>
<proteinExistence type="predicted"/>
<comment type="caution">
    <text evidence="1">The sequence shown here is derived from an EMBL/GenBank/DDBJ whole genome shotgun (WGS) entry which is preliminary data.</text>
</comment>
<dbReference type="EMBL" id="QGHC01000006">
    <property type="protein sequence ID" value="PWK87772.1"/>
    <property type="molecule type" value="Genomic_DNA"/>
</dbReference>
<dbReference type="RefSeq" id="WP_109723577.1">
    <property type="nucleotide sequence ID" value="NZ_MSZV01000043.1"/>
</dbReference>